<dbReference type="Gene3D" id="3.10.10.10">
    <property type="entry name" value="HIV Type 1 Reverse Transcriptase, subunit A, domain 1"/>
    <property type="match status" value="1"/>
</dbReference>
<dbReference type="InterPro" id="IPR043128">
    <property type="entry name" value="Rev_trsase/Diguanyl_cyclase"/>
</dbReference>
<dbReference type="PANTHER" id="PTHR33064:SF37">
    <property type="entry name" value="RIBONUCLEASE H"/>
    <property type="match status" value="1"/>
</dbReference>
<dbReference type="STRING" id="6248.A0A0K0EBY2"/>
<dbReference type="Pfam" id="PF17919">
    <property type="entry name" value="RT_RNaseH_2"/>
    <property type="match status" value="1"/>
</dbReference>
<proteinExistence type="predicted"/>
<keyword evidence="3" id="KW-1185">Reference proteome</keyword>
<evidence type="ECO:0000313" key="5">
    <source>
        <dbReference type="WBParaSite" id="TCONS_00014101.p1"/>
    </source>
</evidence>
<sequence>MAPPGFITFSKYGDKANYHSYLQLVVSLCDEKETQKTIMEMIPQDWHHELITSALEQRETQITSETMSEFVKTKCRNYAESTPVMIHIQHFFKLRRTDTWSKFLAQLEQSYSLIDSDDKEKKPVIMQFLNCLPAMQISKLTSNVIPTLGDVKKLAIRLDQEYILLKETKYIKPKNTEKKIFYTTENKSKDQKQIYKNQKDTNIVKETLHKPKVFIKKAPLETLETLQDKLLVTNVNILSFFNISMKIDTCAAVNILPSKLYNSLKDAHNLCLDESNKIQTISIHGSVKETLGTINLEIYIPKIKETITVLFHVMEKNCLEPTLSCKEVMSRNWDLRLFYKSNEKENEKNISLVSDLDTLPNVKQFIESNPQIIKEPKNFNPPVTVHMVPNNNFIPSRSPVYRVKPEYEELTLDELNKQVELGWLRKARANETILCTCPMVVRYETNKIRICQALGKINKFLDDIQMIPLPSIDSIIASNQHSLSTTRITILDCTKAFHSFALDLESQAYYGLETQWGVYIATRMPMGCKQSAQLFYNTLYSEIGNVKGVNIYIDDIMILVDEKDMEHTILQVMRGLINIGCRINPGKCHWNVTTAPFLGFTFNIKTGFHLPENTIKSILTINKPKNKDQLKSILSKLQYYAKLNGEFSKFASPLYKLCKDNTVWSWTNNDDTNFKKCLQTFSTCVHVMRINGTIKSFAIRIKTSNDFYSYTIEVDQVTNNTTSTILIAVGSKLLTKSELNYYPDQKELLAIYHAIERFNVLLTLAPIYLYVSKLTIPILRKEVHPLNISTKF</sequence>
<dbReference type="InterPro" id="IPR051320">
    <property type="entry name" value="Viral_Replic_Matur_Polypro"/>
</dbReference>
<dbReference type="InterPro" id="IPR000477">
    <property type="entry name" value="RT_dom"/>
</dbReference>
<dbReference type="WBParaSite" id="SSTP_0000700000.1">
    <property type="protein sequence ID" value="SSTP_0000700000.1"/>
    <property type="gene ID" value="SSTP_0000700000"/>
</dbReference>
<dbReference type="GO" id="GO:0004190">
    <property type="term" value="F:aspartic-type endopeptidase activity"/>
    <property type="evidence" value="ECO:0007669"/>
    <property type="project" value="UniProtKB-KW"/>
</dbReference>
<evidence type="ECO:0000259" key="2">
    <source>
        <dbReference type="Pfam" id="PF17919"/>
    </source>
</evidence>
<feature type="domain" description="Reverse transcriptase/retrotransposon-derived protein RNase H-like" evidence="2">
    <location>
        <begin position="666"/>
        <end position="764"/>
    </location>
</feature>
<dbReference type="InterPro" id="IPR043502">
    <property type="entry name" value="DNA/RNA_pol_sf"/>
</dbReference>
<feature type="domain" description="Reverse transcriptase" evidence="1">
    <location>
        <begin position="468"/>
        <end position="602"/>
    </location>
</feature>
<dbReference type="GO" id="GO:0003964">
    <property type="term" value="F:RNA-directed DNA polymerase activity"/>
    <property type="evidence" value="ECO:0007669"/>
    <property type="project" value="UniProtKB-KW"/>
</dbReference>
<evidence type="ECO:0000259" key="1">
    <source>
        <dbReference type="Pfam" id="PF00078"/>
    </source>
</evidence>
<dbReference type="AlphaFoldDB" id="A0A0K0EBY2"/>
<dbReference type="Pfam" id="PF00078">
    <property type="entry name" value="RVT_1"/>
    <property type="match status" value="1"/>
</dbReference>
<organism evidence="4">
    <name type="scientific">Strongyloides stercoralis</name>
    <name type="common">Threadworm</name>
    <dbReference type="NCBI Taxonomy" id="6248"/>
    <lineage>
        <taxon>Eukaryota</taxon>
        <taxon>Metazoa</taxon>
        <taxon>Ecdysozoa</taxon>
        <taxon>Nematoda</taxon>
        <taxon>Chromadorea</taxon>
        <taxon>Rhabditida</taxon>
        <taxon>Tylenchina</taxon>
        <taxon>Panagrolaimomorpha</taxon>
        <taxon>Strongyloidoidea</taxon>
        <taxon>Strongyloididae</taxon>
        <taxon>Strongyloides</taxon>
    </lineage>
</organism>
<dbReference type="Proteomes" id="UP000035681">
    <property type="component" value="Unplaced"/>
</dbReference>
<accession>A0A0K0EBY2</accession>
<dbReference type="WBParaSite" id="TCONS_00014101.p1">
    <property type="protein sequence ID" value="TCONS_00014101.p1"/>
    <property type="gene ID" value="XLOC_009303"/>
</dbReference>
<dbReference type="InterPro" id="IPR041577">
    <property type="entry name" value="RT_RNaseH_2"/>
</dbReference>
<protein>
    <submittedName>
        <fullName evidence="4 5">Reverse transcriptase domain-containing protein</fullName>
    </submittedName>
</protein>
<reference evidence="4" key="1">
    <citation type="submission" date="2015-08" db="UniProtKB">
        <authorList>
            <consortium name="WormBaseParasite"/>
        </authorList>
    </citation>
    <scope>IDENTIFICATION</scope>
</reference>
<evidence type="ECO:0000313" key="3">
    <source>
        <dbReference type="Proteomes" id="UP000035681"/>
    </source>
</evidence>
<name>A0A0K0EBY2_STRER</name>
<evidence type="ECO:0000313" key="4">
    <source>
        <dbReference type="WBParaSite" id="SSTP_0000700000.1"/>
    </source>
</evidence>
<dbReference type="GO" id="GO:0006508">
    <property type="term" value="P:proteolysis"/>
    <property type="evidence" value="ECO:0007669"/>
    <property type="project" value="UniProtKB-KW"/>
</dbReference>
<dbReference type="GO" id="GO:0004519">
    <property type="term" value="F:endonuclease activity"/>
    <property type="evidence" value="ECO:0007669"/>
    <property type="project" value="UniProtKB-KW"/>
</dbReference>
<dbReference type="SUPFAM" id="SSF56672">
    <property type="entry name" value="DNA/RNA polymerases"/>
    <property type="match status" value="1"/>
</dbReference>
<dbReference type="PANTHER" id="PTHR33064">
    <property type="entry name" value="POL PROTEIN"/>
    <property type="match status" value="1"/>
</dbReference>
<dbReference type="Gene3D" id="3.30.70.270">
    <property type="match status" value="2"/>
</dbReference>